<name>A0ABY4DX17_9NEIS</name>
<protein>
    <submittedName>
        <fullName evidence="1">Uncharacterized protein</fullName>
    </submittedName>
</protein>
<proteinExistence type="predicted"/>
<sequence length="88" mass="10280">MMTADEEKELLELEAQIIRLKLLNNQYARHLQREHSPQKSFGRMALGQYLGQVQPETWKALITPNTWQNRLLVVIGTALLALLKKKRR</sequence>
<dbReference type="EMBL" id="CP091511">
    <property type="protein sequence ID" value="UOO88066.1"/>
    <property type="molecule type" value="Genomic_DNA"/>
</dbReference>
<dbReference type="Proteomes" id="UP000832011">
    <property type="component" value="Chromosome"/>
</dbReference>
<gene>
    <name evidence="1" type="ORF">LVJ82_11255</name>
</gene>
<accession>A0ABY4DX17</accession>
<organism evidence="1 2">
    <name type="scientific">Vitreoscilla massiliensis</name>
    <dbReference type="NCBI Taxonomy" id="1689272"/>
    <lineage>
        <taxon>Bacteria</taxon>
        <taxon>Pseudomonadati</taxon>
        <taxon>Pseudomonadota</taxon>
        <taxon>Betaproteobacteria</taxon>
        <taxon>Neisseriales</taxon>
        <taxon>Neisseriaceae</taxon>
        <taxon>Vitreoscilla</taxon>
    </lineage>
</organism>
<reference evidence="1 2" key="1">
    <citation type="journal article" date="2022" name="Res Sq">
        <title>Evolution of multicellular longitudinally dividing oral cavity symbionts (Neisseriaceae).</title>
        <authorList>
            <person name="Nyongesa S."/>
            <person name="Weber P."/>
            <person name="Bernet E."/>
            <person name="Pullido F."/>
            <person name="Nieckarz M."/>
            <person name="Delaby M."/>
            <person name="Nieves C."/>
            <person name="Viehboeck T."/>
            <person name="Krause N."/>
            <person name="Rivera-Millot A."/>
            <person name="Nakamura A."/>
            <person name="Vischer N."/>
            <person name="VanNieuwenhze M."/>
            <person name="Brun Y."/>
            <person name="Cava F."/>
            <person name="Bulgheresi S."/>
            <person name="Veyrier F."/>
        </authorList>
    </citation>
    <scope>NUCLEOTIDE SEQUENCE [LARGE SCALE GENOMIC DNA]</scope>
    <source>
        <strain evidence="1 2">SN4</strain>
    </source>
</reference>
<evidence type="ECO:0000313" key="2">
    <source>
        <dbReference type="Proteomes" id="UP000832011"/>
    </source>
</evidence>
<evidence type="ECO:0000313" key="1">
    <source>
        <dbReference type="EMBL" id="UOO88066.1"/>
    </source>
</evidence>
<keyword evidence="2" id="KW-1185">Reference proteome</keyword>
<dbReference type="RefSeq" id="WP_147645405.1">
    <property type="nucleotide sequence ID" value="NZ_CABKVG010000009.1"/>
</dbReference>